<comment type="subcellular location">
    <subcellularLocation>
        <location evidence="1">Secreted</location>
    </subcellularLocation>
</comment>
<keyword evidence="3 4" id="KW-0732">Signal</keyword>
<accession>A6MBP6</accession>
<proteinExistence type="evidence at transcript level"/>
<dbReference type="AlphaFoldDB" id="A6MBP6"/>
<dbReference type="EMBL" id="DQ673052">
    <property type="protein sequence ID" value="ABG76551.1"/>
    <property type="molecule type" value="mRNA"/>
</dbReference>
<dbReference type="InterPro" id="IPR004275">
    <property type="entry name" value="Frog_antimicrobial_propeptide"/>
</dbReference>
<dbReference type="EMBL" id="DQ673053">
    <property type="protein sequence ID" value="ABG76552.1"/>
    <property type="molecule type" value="mRNA"/>
</dbReference>
<organism evidence="6">
    <name type="scientific">Odorrana grahami</name>
    <name type="common">Yunnanfu frog</name>
    <name type="synonym">Rana grahami</name>
    <dbReference type="NCBI Taxonomy" id="167935"/>
    <lineage>
        <taxon>Eukaryota</taxon>
        <taxon>Metazoa</taxon>
        <taxon>Chordata</taxon>
        <taxon>Craniata</taxon>
        <taxon>Vertebrata</taxon>
        <taxon>Euteleostomi</taxon>
        <taxon>Amphibia</taxon>
        <taxon>Batrachia</taxon>
        <taxon>Anura</taxon>
        <taxon>Neobatrachia</taxon>
        <taxon>Ranoidea</taxon>
        <taxon>Ranidae</taxon>
        <taxon>Odorrana</taxon>
    </lineage>
</organism>
<feature type="signal peptide" evidence="4">
    <location>
        <begin position="1"/>
        <end position="19"/>
    </location>
</feature>
<evidence type="ECO:0000313" key="6">
    <source>
        <dbReference type="EMBL" id="ABG76551.1"/>
    </source>
</evidence>
<evidence type="ECO:0000259" key="5">
    <source>
        <dbReference type="Pfam" id="PF03032"/>
    </source>
</evidence>
<name>A6MBP6_ODOGR</name>
<dbReference type="Pfam" id="PF03032">
    <property type="entry name" value="FSAP_sig_propep"/>
    <property type="match status" value="1"/>
</dbReference>
<feature type="domain" description="Frog antimicrobial peptide propeptide" evidence="5">
    <location>
        <begin position="2"/>
        <end position="41"/>
    </location>
</feature>
<protein>
    <submittedName>
        <fullName evidence="6">Odorranain-M2 antimicrobial peptide</fullName>
    </submittedName>
</protein>
<dbReference type="GO" id="GO:0005576">
    <property type="term" value="C:extracellular region"/>
    <property type="evidence" value="ECO:0007669"/>
    <property type="project" value="UniProtKB-SubCell"/>
</dbReference>
<sequence length="75" mass="8475">MFTLKKFLLLLFFLGIVSSSPCLRKRDADEEGNEENGGEAKMEDIKRATAWDFGPHGLLPIRPIRIRPLCGKDKS</sequence>
<evidence type="ECO:0000256" key="2">
    <source>
        <dbReference type="ARBA" id="ARBA00022525"/>
    </source>
</evidence>
<feature type="chain" id="PRO_5007635636" evidence="4">
    <location>
        <begin position="20"/>
        <end position="75"/>
    </location>
</feature>
<dbReference type="GO" id="GO:0050829">
    <property type="term" value="P:defense response to Gram-negative bacterium"/>
    <property type="evidence" value="ECO:0007669"/>
    <property type="project" value="UniProtKB-ARBA"/>
</dbReference>
<evidence type="ECO:0000256" key="1">
    <source>
        <dbReference type="ARBA" id="ARBA00004613"/>
    </source>
</evidence>
<keyword evidence="2" id="KW-0964">Secreted</keyword>
<dbReference type="GO" id="GO:0050830">
    <property type="term" value="P:defense response to Gram-positive bacterium"/>
    <property type="evidence" value="ECO:0007669"/>
    <property type="project" value="UniProtKB-ARBA"/>
</dbReference>
<evidence type="ECO:0000256" key="4">
    <source>
        <dbReference type="SAM" id="SignalP"/>
    </source>
</evidence>
<evidence type="ECO:0000256" key="3">
    <source>
        <dbReference type="ARBA" id="ARBA00022729"/>
    </source>
</evidence>
<reference evidence="6" key="1">
    <citation type="journal article" date="2007" name="Mol. Cell. Proteomics">
        <title>Anti-infection peptidomics of amphibian skin.</title>
        <authorList>
            <person name="Li J."/>
            <person name="Xu X."/>
            <person name="Xu C."/>
            <person name="Zhou W."/>
            <person name="Zhang K."/>
            <person name="Yu H."/>
            <person name="Zhang Y."/>
            <person name="Zheng Y."/>
            <person name="Rees H.H."/>
            <person name="Lai R."/>
            <person name="Yang D."/>
            <person name="Wu J."/>
        </authorList>
    </citation>
    <scope>NUCLEOTIDE SEQUENCE</scope>
    <source>
        <tissue evidence="6">Skin</tissue>
    </source>
</reference>